<dbReference type="OrthoDB" id="5291101at2"/>
<dbReference type="GO" id="GO:0016020">
    <property type="term" value="C:membrane"/>
    <property type="evidence" value="ECO:0007669"/>
    <property type="project" value="GOC"/>
</dbReference>
<dbReference type="GO" id="GO:0009247">
    <property type="term" value="P:glycolipid biosynthetic process"/>
    <property type="evidence" value="ECO:0007669"/>
    <property type="project" value="TreeGrafter"/>
</dbReference>
<dbReference type="SUPFAM" id="SSF53448">
    <property type="entry name" value="Nucleotide-diphospho-sugar transferases"/>
    <property type="match status" value="1"/>
</dbReference>
<accession>A0A399RKT5</accession>
<keyword evidence="4" id="KW-1185">Reference proteome</keyword>
<evidence type="ECO:0000256" key="2">
    <source>
        <dbReference type="ARBA" id="ARBA00022679"/>
    </source>
</evidence>
<keyword evidence="2 3" id="KW-0808">Transferase</keyword>
<sequence length="269" mass="30083">MDYESELKKRGWEVPAFNTEVLAQKRSRYVVVIPVINEGERIRRQLSDMAQKGINDIADVVVLDGGSTDGSLDLDFLRSCGVRALITKTGPGKLSAQLRCGYAWALIEGYDGIVTIDGNGKDGVEAIPLFISHLEDGYDYLQASRFIKGGYSEHTPLSRLVAIKLIHAPLQSLAARHWFTDTTQGFRGYSARYLLDERVKPFRSVFSGYELLAYLTARASQIGYKVKELPTSRIYPANEPTPTKIKGFSSQWKLIEILFAVLRGAYNPR</sequence>
<dbReference type="PANTHER" id="PTHR43398:SF1">
    <property type="entry name" value="DOLICHOL-PHOSPHATE MANNOSYLTRANSFERASE SUBUNIT 1"/>
    <property type="match status" value="1"/>
</dbReference>
<protein>
    <submittedName>
        <fullName evidence="3">Glycosyltransferase family 2 protein</fullName>
    </submittedName>
</protein>
<dbReference type="Gene3D" id="3.90.550.10">
    <property type="entry name" value="Spore Coat Polysaccharide Biosynthesis Protein SpsA, Chain A"/>
    <property type="match status" value="1"/>
</dbReference>
<evidence type="ECO:0000313" key="4">
    <source>
        <dbReference type="Proteomes" id="UP000266385"/>
    </source>
</evidence>
<organism evidence="3 4">
    <name type="scientific">Henriciella mobilis</name>
    <dbReference type="NCBI Taxonomy" id="2305467"/>
    <lineage>
        <taxon>Bacteria</taxon>
        <taxon>Pseudomonadati</taxon>
        <taxon>Pseudomonadota</taxon>
        <taxon>Alphaproteobacteria</taxon>
        <taxon>Hyphomonadales</taxon>
        <taxon>Hyphomonadaceae</taxon>
        <taxon>Henriciella</taxon>
    </lineage>
</organism>
<dbReference type="InterPro" id="IPR039528">
    <property type="entry name" value="DPM1-like"/>
</dbReference>
<evidence type="ECO:0000256" key="1">
    <source>
        <dbReference type="ARBA" id="ARBA00022676"/>
    </source>
</evidence>
<dbReference type="CDD" id="cd04179">
    <property type="entry name" value="DPM_DPG-synthase_like"/>
    <property type="match status" value="1"/>
</dbReference>
<dbReference type="Proteomes" id="UP000266385">
    <property type="component" value="Unassembled WGS sequence"/>
</dbReference>
<keyword evidence="1" id="KW-0328">Glycosyltransferase</keyword>
<reference evidence="3 4" key="1">
    <citation type="submission" date="2018-08" db="EMBL/GenBank/DDBJ databases">
        <title>Henriciella mobilis sp. nov., isolated from seawater.</title>
        <authorList>
            <person name="Cheng H."/>
            <person name="Wu Y.-H."/>
            <person name="Xu X.-W."/>
            <person name="Guo L.-L."/>
        </authorList>
    </citation>
    <scope>NUCLEOTIDE SEQUENCE [LARGE SCALE GENOMIC DNA]</scope>
    <source>
        <strain evidence="3 4">JN25</strain>
    </source>
</reference>
<comment type="caution">
    <text evidence="3">The sequence shown here is derived from an EMBL/GenBank/DDBJ whole genome shotgun (WGS) entry which is preliminary data.</text>
</comment>
<dbReference type="AlphaFoldDB" id="A0A399RKT5"/>
<dbReference type="RefSeq" id="WP_119374401.1">
    <property type="nucleotide sequence ID" value="NZ_QWFX01000005.1"/>
</dbReference>
<dbReference type="PANTHER" id="PTHR43398">
    <property type="entry name" value="DOLICHOL-PHOSPHATE MANNOSYLTRANSFERASE SUBUNIT 1"/>
    <property type="match status" value="1"/>
</dbReference>
<evidence type="ECO:0000313" key="3">
    <source>
        <dbReference type="EMBL" id="RIJ32320.1"/>
    </source>
</evidence>
<name>A0A399RKT5_9PROT</name>
<dbReference type="GO" id="GO:0004582">
    <property type="term" value="F:dolichyl-phosphate beta-D-mannosyltransferase activity"/>
    <property type="evidence" value="ECO:0007669"/>
    <property type="project" value="InterPro"/>
</dbReference>
<dbReference type="InterPro" id="IPR029044">
    <property type="entry name" value="Nucleotide-diphossugar_trans"/>
</dbReference>
<dbReference type="EMBL" id="QWFX01000005">
    <property type="protein sequence ID" value="RIJ32320.1"/>
    <property type="molecule type" value="Genomic_DNA"/>
</dbReference>
<proteinExistence type="predicted"/>
<gene>
    <name evidence="3" type="ORF">D1223_00175</name>
</gene>